<evidence type="ECO:0000256" key="5">
    <source>
        <dbReference type="ARBA" id="ARBA00022801"/>
    </source>
</evidence>
<dbReference type="GO" id="GO:0009646">
    <property type="term" value="P:response to absence of light"/>
    <property type="evidence" value="ECO:0007669"/>
    <property type="project" value="UniProtKB-ARBA"/>
</dbReference>
<dbReference type="EMBL" id="LR999455">
    <property type="protein sequence ID" value="CAE6075492.1"/>
    <property type="molecule type" value="Genomic_DNA"/>
</dbReference>
<comment type="similarity">
    <text evidence="2">Belongs to the PDCD4 family.</text>
</comment>
<evidence type="ECO:0000256" key="7">
    <source>
        <dbReference type="ARBA" id="ARBA00023242"/>
    </source>
</evidence>
<dbReference type="FunFam" id="1.25.40.180:FF:000009">
    <property type="entry name" value="programmed cell death protein 4"/>
    <property type="match status" value="2"/>
</dbReference>
<dbReference type="Gene3D" id="3.90.70.130">
    <property type="match status" value="1"/>
</dbReference>
<reference evidence="10" key="1">
    <citation type="submission" date="2021-01" db="EMBL/GenBank/DDBJ databases">
        <authorList>
            <person name="Bezrukov I."/>
        </authorList>
    </citation>
    <scope>NUCLEOTIDE SEQUENCE</scope>
</reference>
<dbReference type="InterPro" id="IPR012462">
    <property type="entry name" value="UFSP1/2_DUB_cat"/>
</dbReference>
<dbReference type="GO" id="GO:0006417">
    <property type="term" value="P:regulation of translation"/>
    <property type="evidence" value="ECO:0007669"/>
    <property type="project" value="UniProtKB-KW"/>
</dbReference>
<dbReference type="Pfam" id="PF02847">
    <property type="entry name" value="MA3"/>
    <property type="match status" value="4"/>
</dbReference>
<dbReference type="PROSITE" id="PS51366">
    <property type="entry name" value="MI"/>
    <property type="match status" value="4"/>
</dbReference>
<dbReference type="GO" id="GO:0016787">
    <property type="term" value="F:hydrolase activity"/>
    <property type="evidence" value="ECO:0007669"/>
    <property type="project" value="UniProtKB-KW"/>
</dbReference>
<protein>
    <submittedName>
        <fullName evidence="10">Uncharacterized protein</fullName>
    </submittedName>
</protein>
<evidence type="ECO:0000259" key="8">
    <source>
        <dbReference type="PROSITE" id="PS50206"/>
    </source>
</evidence>
<dbReference type="PROSITE" id="PS50206">
    <property type="entry name" value="RHODANESE_3"/>
    <property type="match status" value="1"/>
</dbReference>
<proteinExistence type="inferred from homology"/>
<keyword evidence="7" id="KW-0539">Nucleus</keyword>
<evidence type="ECO:0000259" key="9">
    <source>
        <dbReference type="PROSITE" id="PS51366"/>
    </source>
</evidence>
<dbReference type="PANTHER" id="PTHR12626:SF12">
    <property type="entry name" value="MA3 DOMAIN-CONTAINING TRANSLATION REGULATORY FACTOR 4"/>
    <property type="match status" value="1"/>
</dbReference>
<evidence type="ECO:0000256" key="4">
    <source>
        <dbReference type="ARBA" id="ARBA00022737"/>
    </source>
</evidence>
<dbReference type="FunFam" id="1.25.40.180:FF:000008">
    <property type="entry name" value="Programmed cell death protein 4"/>
    <property type="match status" value="2"/>
</dbReference>
<comment type="subcellular location">
    <subcellularLocation>
        <location evidence="1">Cytoplasm</location>
        <location evidence="1">Cytosol</location>
    </subcellularLocation>
</comment>
<keyword evidence="6" id="KW-0810">Translation regulation</keyword>
<keyword evidence="4" id="KW-0677">Repeat</keyword>
<dbReference type="Pfam" id="PF20908">
    <property type="entry name" value="UfSP2_N"/>
    <property type="match status" value="1"/>
</dbReference>
<feature type="domain" description="Rhodanese" evidence="8">
    <location>
        <begin position="607"/>
        <end position="625"/>
    </location>
</feature>
<dbReference type="InterPro" id="IPR016024">
    <property type="entry name" value="ARM-type_fold"/>
</dbReference>
<dbReference type="InterPro" id="IPR039778">
    <property type="entry name" value="PDCD4"/>
</dbReference>
<dbReference type="InterPro" id="IPR049387">
    <property type="entry name" value="UFSP2-like_2nd"/>
</dbReference>
<dbReference type="SUPFAM" id="SSF48371">
    <property type="entry name" value="ARM repeat"/>
    <property type="match status" value="4"/>
</dbReference>
<keyword evidence="3" id="KW-0963">Cytoplasm</keyword>
<feature type="domain" description="MI" evidence="9">
    <location>
        <begin position="1030"/>
        <end position="1151"/>
    </location>
</feature>
<sequence>MVPSSETATVRVLCQKLLLSANQPGTLQWLIGSPFFPPFTVVSTFRCIHHSPDFQQESDDLRKLLPKGFEVIGGLIVGDSDAEKTAFEAVRAARRLRKHLSEGGELDDEKVVGASCDAGTGTIHFFISKSENLTKLEPVGSVVYEEKSGKYLWENGCLLHCELPIKLPFYFSASSPSDSKEKFSDAIDAVITQFKEPYVVYIAETLKKTSGDVPKPVVLRGKDLGFGADASNINRLPSADQVSDTKMLSCSHFFLNSKTAAAVNSAENADKIHISVLLNRSEKSPTSGAPVAEYFPAMEEARLIVVDLNLDVLVYAPKDLPLMHAVSNLVIPALVDQLYSLKKIILPYLLMVHPQLRIYHFSPPGVLHPITTIYELNYGETEMKQVDVRKSLHLRLGLPLDRPLLRTANALDLSVNDDSRSNIKKRGSFLLKDVHIGIPSSGVAEGVASIIQGSYEYYHYLQDSFDDSGWGCAYRSLQTIISWFRLQHYTSVAVPSHREIQQTLVEIGDKDPSFIGSREWIGAIELSFVLDKLLGVSCKIMNFRSGSELPEKCRELAMHFENQGTPIMIGGGVLAYTLLGVDYDEGSGDCAFLILDPHYTGSEDHKKIVNGGWCGWKKAVDSKGKSFFLHNKFYNLLLPQRPNMMASREWFFMNGQEKKLELATQNLTSSLKSPPPFAVKKDGTAFGKGTWGKVLDIEEDSSCIDEKDPNCDTGEEPYALVGSPVLDPLEGYKREVVSIIEEYFSSGDGEVAASDLMDLGLSEYHPYFVKRLVSMAMDRGDKEKEKASVLLSRLYADVVSPDQIRVGFIRLLESVGDLALDIPDAVNVLALFIARAIVDEILPPVTLARAKKTLPESSEGFQVILIAEKSYLSAPHHAELVEKIWGGSTHITVEETKRKISEILKEYLENGDTREACRCIRELGVSFFHHEVVKRALVLVMESRTSEPLILKLLKEASEEGLISSSQMAKGFSRVAESLDDLSLDIPSAKTLFESIVPKAISGGWLDEDTFKERSDQNGGLPIGDEKLRRYKKDVVTIVQEYFLSDDIPELIRSLVDIGSPEYNPVFLKKLITLAMDRKNKEKEMASVLLSALHMEMFSTKDFINGFIMLLESADDTALDILEASDELALFLARAVIDDVLAPLNLDEISNSLPPKSTGCETIRSARSLISARHAGERLVRSWGGGTGWAVEDAKDKIWKLLEEYEAGGVISEACRCIRDLGMPFFNHEVVKKALVMAMEKKNDRMLNLLQECFAEGIITSNQMTKGFGRIKDSLDDLSLDIPNAKEKFNSYVAQAEENGWLHRDFGCSTDS</sequence>
<dbReference type="GO" id="GO:0045892">
    <property type="term" value="P:negative regulation of DNA-templated transcription"/>
    <property type="evidence" value="ECO:0007669"/>
    <property type="project" value="InterPro"/>
</dbReference>
<name>A0A8S2AA09_ARAAE</name>
<evidence type="ECO:0000313" key="10">
    <source>
        <dbReference type="EMBL" id="CAE6075492.1"/>
    </source>
</evidence>
<feature type="domain" description="MI" evidence="9">
    <location>
        <begin position="731"/>
        <end position="852"/>
    </location>
</feature>
<dbReference type="InterPro" id="IPR038765">
    <property type="entry name" value="Papain-like_cys_pep_sf"/>
</dbReference>
<gene>
    <name evidence="10" type="ORF">AARE701A_LOCUS12863</name>
</gene>
<dbReference type="GO" id="GO:0005829">
    <property type="term" value="C:cytosol"/>
    <property type="evidence" value="ECO:0007669"/>
    <property type="project" value="UniProtKB-SubCell"/>
</dbReference>
<keyword evidence="11" id="KW-1185">Reference proteome</keyword>
<dbReference type="GO" id="GO:0090549">
    <property type="term" value="P:response to carbon starvation"/>
    <property type="evidence" value="ECO:0007669"/>
    <property type="project" value="UniProtKB-ARBA"/>
</dbReference>
<dbReference type="PANTHER" id="PTHR12626">
    <property type="entry name" value="PROGRAMMED CELL DEATH 4"/>
    <property type="match status" value="1"/>
</dbReference>
<dbReference type="InterPro" id="IPR003891">
    <property type="entry name" value="Initiation_fac_eIF4g_MI"/>
</dbReference>
<evidence type="ECO:0000256" key="6">
    <source>
        <dbReference type="ARBA" id="ARBA00022845"/>
    </source>
</evidence>
<dbReference type="GO" id="GO:0043022">
    <property type="term" value="F:ribosome binding"/>
    <property type="evidence" value="ECO:0007669"/>
    <property type="project" value="UniProtKB-ARBA"/>
</dbReference>
<evidence type="ECO:0000256" key="3">
    <source>
        <dbReference type="ARBA" id="ARBA00022490"/>
    </source>
</evidence>
<dbReference type="SMART" id="SM00544">
    <property type="entry name" value="MA3"/>
    <property type="match status" value="4"/>
</dbReference>
<dbReference type="Gene3D" id="1.25.40.180">
    <property type="match status" value="4"/>
</dbReference>
<feature type="domain" description="MI" evidence="9">
    <location>
        <begin position="1193"/>
        <end position="1312"/>
    </location>
</feature>
<dbReference type="SUPFAM" id="SSF54001">
    <property type="entry name" value="Cysteine proteinases"/>
    <property type="match status" value="1"/>
</dbReference>
<dbReference type="Pfam" id="PF07910">
    <property type="entry name" value="Peptidase_C78"/>
    <property type="match status" value="1"/>
</dbReference>
<evidence type="ECO:0000256" key="2">
    <source>
        <dbReference type="ARBA" id="ARBA00005497"/>
    </source>
</evidence>
<organism evidence="10 11">
    <name type="scientific">Arabidopsis arenosa</name>
    <name type="common">Sand rock-cress</name>
    <name type="synonym">Cardaminopsis arenosa</name>
    <dbReference type="NCBI Taxonomy" id="38785"/>
    <lineage>
        <taxon>Eukaryota</taxon>
        <taxon>Viridiplantae</taxon>
        <taxon>Streptophyta</taxon>
        <taxon>Embryophyta</taxon>
        <taxon>Tracheophyta</taxon>
        <taxon>Spermatophyta</taxon>
        <taxon>Magnoliopsida</taxon>
        <taxon>eudicotyledons</taxon>
        <taxon>Gunneridae</taxon>
        <taxon>Pentapetalae</taxon>
        <taxon>rosids</taxon>
        <taxon>malvids</taxon>
        <taxon>Brassicales</taxon>
        <taxon>Brassicaceae</taxon>
        <taxon>Camelineae</taxon>
        <taxon>Arabidopsis</taxon>
    </lineage>
</organism>
<evidence type="ECO:0000256" key="1">
    <source>
        <dbReference type="ARBA" id="ARBA00004514"/>
    </source>
</evidence>
<feature type="domain" description="MI" evidence="9">
    <location>
        <begin position="895"/>
        <end position="1016"/>
    </location>
</feature>
<dbReference type="InterPro" id="IPR001763">
    <property type="entry name" value="Rhodanese-like_dom"/>
</dbReference>
<evidence type="ECO:0000313" key="11">
    <source>
        <dbReference type="Proteomes" id="UP000682877"/>
    </source>
</evidence>
<dbReference type="Proteomes" id="UP000682877">
    <property type="component" value="Chromosome 5"/>
</dbReference>
<accession>A0A8S2AA09</accession>
<keyword evidence="5" id="KW-0378">Hydrolase</keyword>